<comment type="similarity">
    <text evidence="2">Belongs to the RLP family.</text>
</comment>
<gene>
    <name evidence="10" type="ORF">LWI28_011661</name>
</gene>
<feature type="transmembrane region" description="Helical" evidence="9">
    <location>
        <begin position="578"/>
        <end position="601"/>
    </location>
</feature>
<protein>
    <recommendedName>
        <fullName evidence="12">HhH-GPD domain-containing protein</fullName>
    </recommendedName>
</protein>
<keyword evidence="8" id="KW-0325">Glycoprotein</keyword>
<dbReference type="AlphaFoldDB" id="A0AAD5NRW8"/>
<evidence type="ECO:0000256" key="9">
    <source>
        <dbReference type="SAM" id="Phobius"/>
    </source>
</evidence>
<dbReference type="SUPFAM" id="SSF52058">
    <property type="entry name" value="L domain-like"/>
    <property type="match status" value="1"/>
</dbReference>
<evidence type="ECO:0000256" key="6">
    <source>
        <dbReference type="ARBA" id="ARBA00022989"/>
    </source>
</evidence>
<dbReference type="Gene3D" id="1.10.340.30">
    <property type="entry name" value="Hypothetical protein, domain 2"/>
    <property type="match status" value="1"/>
</dbReference>
<dbReference type="PANTHER" id="PTHR10242">
    <property type="entry name" value="8-OXOGUANINE DNA GLYCOSYLASE"/>
    <property type="match status" value="1"/>
</dbReference>
<proteinExistence type="inferred from homology"/>
<evidence type="ECO:0000256" key="3">
    <source>
        <dbReference type="ARBA" id="ARBA00022614"/>
    </source>
</evidence>
<keyword evidence="3" id="KW-0433">Leucine-rich repeat</keyword>
<dbReference type="PANTHER" id="PTHR10242:SF4">
    <property type="entry name" value="OS07G0657600 PROTEIN"/>
    <property type="match status" value="1"/>
</dbReference>
<comment type="subcellular location">
    <subcellularLocation>
        <location evidence="1">Membrane</location>
        <topology evidence="1">Single-pass membrane protein</topology>
    </subcellularLocation>
</comment>
<dbReference type="GO" id="GO:0034039">
    <property type="term" value="F:8-oxo-7,8-dihydroguanine DNA N-glycosylase activity"/>
    <property type="evidence" value="ECO:0007669"/>
    <property type="project" value="TreeGrafter"/>
</dbReference>
<dbReference type="GO" id="GO:0005634">
    <property type="term" value="C:nucleus"/>
    <property type="evidence" value="ECO:0007669"/>
    <property type="project" value="TreeGrafter"/>
</dbReference>
<evidence type="ECO:0000256" key="2">
    <source>
        <dbReference type="ARBA" id="ARBA00009592"/>
    </source>
</evidence>
<keyword evidence="6 9" id="KW-1133">Transmembrane helix</keyword>
<keyword evidence="7 9" id="KW-0472">Membrane</keyword>
<dbReference type="InterPro" id="IPR052054">
    <property type="entry name" value="Oxidative_DNA_repair_enzyme"/>
</dbReference>
<evidence type="ECO:0000256" key="1">
    <source>
        <dbReference type="ARBA" id="ARBA00004167"/>
    </source>
</evidence>
<evidence type="ECO:0000313" key="11">
    <source>
        <dbReference type="Proteomes" id="UP001064489"/>
    </source>
</evidence>
<reference evidence="10" key="2">
    <citation type="submission" date="2023-02" db="EMBL/GenBank/DDBJ databases">
        <authorList>
            <person name="Swenson N.G."/>
            <person name="Wegrzyn J.L."/>
            <person name="Mcevoy S.L."/>
        </authorList>
    </citation>
    <scope>NUCLEOTIDE SEQUENCE</scope>
    <source>
        <strain evidence="10">91603</strain>
        <tissue evidence="10">Leaf</tissue>
    </source>
</reference>
<dbReference type="Pfam" id="PF13855">
    <property type="entry name" value="LRR_8"/>
    <property type="match status" value="1"/>
</dbReference>
<dbReference type="PRINTS" id="PR00019">
    <property type="entry name" value="LEURICHRPT"/>
</dbReference>
<dbReference type="GO" id="GO:0006285">
    <property type="term" value="P:base-excision repair, AP site formation"/>
    <property type="evidence" value="ECO:0007669"/>
    <property type="project" value="TreeGrafter"/>
</dbReference>
<sequence>MAMEDECLLKLVLPNSSWNLEKAVCSHGLFMMSPNHWDPLSRSLSRPLHLSDGIDDNGHASSSSSSVMVRIFHPQETPNSLHVKVYNTGSVSLSSKEQETLLGQVARMLRLSETDEMNVREFERIVSEESKENDYMRNFGGRVFRSPTLFEDMVKCILLCNCQWPRTLSMARALCELQWELHHCSSSISIAEETEMENFIPNTPAEKESKRKFNVSKVATNLTRKISRIEAGSEEYLKLDVRVTKEDVNSSSFQNNIEDDLHTLNEPSVGRSCLAAEGREPYACDRIGNFPSPRELANLDKNFLAKRCGLGYRAGRILKLAQAIVEGRIQLKQLEEVCNEASLTSYDKLAEQLSKIDGFGPFTCANVLVCMGFYHVIPSDSETKRHLKQVHARKSTVKTIQMDVEQIYRKYAPYQFLAYWSELWHSYEQRFGKLSEMPYADYKLIKASNMITNRSRKVKKSEIPATIGGLQDLHILSLRYNSLQGSIPESFGGLTSLEFLDLSNNNLSGVIPSALEALKYLNYLNLSFNQLEGRIPTQGPFANFSGNSFMMNHALCGFPKQQVPPCKRKTHLKSRINLVLAISLPLTFTVFMTLVIVLSVCRKKRSIQPPNNSDIDVSRRAIWRRISRQELVRATNGFSESKGTFGSVFKGRLLNGMEIAVSKGVPHAI</sequence>
<dbReference type="PROSITE" id="PS51450">
    <property type="entry name" value="LRR"/>
    <property type="match status" value="1"/>
</dbReference>
<dbReference type="Gene3D" id="3.30.200.20">
    <property type="entry name" value="Phosphorylase Kinase, domain 1"/>
    <property type="match status" value="1"/>
</dbReference>
<evidence type="ECO:0000256" key="7">
    <source>
        <dbReference type="ARBA" id="ARBA00023136"/>
    </source>
</evidence>
<dbReference type="GO" id="GO:0016020">
    <property type="term" value="C:membrane"/>
    <property type="evidence" value="ECO:0007669"/>
    <property type="project" value="UniProtKB-SubCell"/>
</dbReference>
<dbReference type="Proteomes" id="UP001064489">
    <property type="component" value="Chromosome 5"/>
</dbReference>
<dbReference type="SUPFAM" id="SSF48150">
    <property type="entry name" value="DNA-glycosylase"/>
    <property type="match status" value="1"/>
</dbReference>
<evidence type="ECO:0008006" key="12">
    <source>
        <dbReference type="Google" id="ProtNLM"/>
    </source>
</evidence>
<evidence type="ECO:0000256" key="5">
    <source>
        <dbReference type="ARBA" id="ARBA00022737"/>
    </source>
</evidence>
<dbReference type="InterPro" id="IPR011257">
    <property type="entry name" value="DNA_glycosylase"/>
</dbReference>
<keyword evidence="4 9" id="KW-0812">Transmembrane</keyword>
<reference evidence="10" key="1">
    <citation type="journal article" date="2022" name="Plant J.">
        <title>Strategies of tolerance reflected in two North American maple genomes.</title>
        <authorList>
            <person name="McEvoy S.L."/>
            <person name="Sezen U.U."/>
            <person name="Trouern-Trend A."/>
            <person name="McMahon S.M."/>
            <person name="Schaberg P.G."/>
            <person name="Yang J."/>
            <person name="Wegrzyn J.L."/>
            <person name="Swenson N.G."/>
        </authorList>
    </citation>
    <scope>NUCLEOTIDE SEQUENCE</scope>
    <source>
        <strain evidence="10">91603</strain>
    </source>
</reference>
<evidence type="ECO:0000256" key="8">
    <source>
        <dbReference type="ARBA" id="ARBA00023180"/>
    </source>
</evidence>
<keyword evidence="11" id="KW-1185">Reference proteome</keyword>
<dbReference type="InterPro" id="IPR032675">
    <property type="entry name" value="LRR_dom_sf"/>
</dbReference>
<dbReference type="InterPro" id="IPR001611">
    <property type="entry name" value="Leu-rich_rpt"/>
</dbReference>
<accession>A0AAD5NRW8</accession>
<dbReference type="FunFam" id="3.80.10.10:FF:000111">
    <property type="entry name" value="LRR receptor-like serine/threonine-protein kinase ERECTA"/>
    <property type="match status" value="1"/>
</dbReference>
<organism evidence="10 11">
    <name type="scientific">Acer negundo</name>
    <name type="common">Box elder</name>
    <dbReference type="NCBI Taxonomy" id="4023"/>
    <lineage>
        <taxon>Eukaryota</taxon>
        <taxon>Viridiplantae</taxon>
        <taxon>Streptophyta</taxon>
        <taxon>Embryophyta</taxon>
        <taxon>Tracheophyta</taxon>
        <taxon>Spermatophyta</taxon>
        <taxon>Magnoliopsida</taxon>
        <taxon>eudicotyledons</taxon>
        <taxon>Gunneridae</taxon>
        <taxon>Pentapetalae</taxon>
        <taxon>rosids</taxon>
        <taxon>malvids</taxon>
        <taxon>Sapindales</taxon>
        <taxon>Sapindaceae</taxon>
        <taxon>Hippocastanoideae</taxon>
        <taxon>Acereae</taxon>
        <taxon>Acer</taxon>
    </lineage>
</organism>
<evidence type="ECO:0000256" key="4">
    <source>
        <dbReference type="ARBA" id="ARBA00022692"/>
    </source>
</evidence>
<evidence type="ECO:0000313" key="10">
    <source>
        <dbReference type="EMBL" id="KAI9177148.1"/>
    </source>
</evidence>
<name>A0AAD5NRW8_ACENE</name>
<dbReference type="EMBL" id="JAJSOW010000102">
    <property type="protein sequence ID" value="KAI9177148.1"/>
    <property type="molecule type" value="Genomic_DNA"/>
</dbReference>
<keyword evidence="5" id="KW-0677">Repeat</keyword>
<comment type="caution">
    <text evidence="10">The sequence shown here is derived from an EMBL/GenBank/DDBJ whole genome shotgun (WGS) entry which is preliminary data.</text>
</comment>
<dbReference type="Gene3D" id="3.80.10.10">
    <property type="entry name" value="Ribonuclease Inhibitor"/>
    <property type="match status" value="1"/>
</dbReference>